<proteinExistence type="predicted"/>
<organism evidence="2 3">
    <name type="scientific">Liparis tanakae</name>
    <name type="common">Tanaka's snailfish</name>
    <dbReference type="NCBI Taxonomy" id="230148"/>
    <lineage>
        <taxon>Eukaryota</taxon>
        <taxon>Metazoa</taxon>
        <taxon>Chordata</taxon>
        <taxon>Craniata</taxon>
        <taxon>Vertebrata</taxon>
        <taxon>Euteleostomi</taxon>
        <taxon>Actinopterygii</taxon>
        <taxon>Neopterygii</taxon>
        <taxon>Teleostei</taxon>
        <taxon>Neoteleostei</taxon>
        <taxon>Acanthomorphata</taxon>
        <taxon>Eupercaria</taxon>
        <taxon>Perciformes</taxon>
        <taxon>Cottioidei</taxon>
        <taxon>Cottales</taxon>
        <taxon>Liparidae</taxon>
        <taxon>Liparis</taxon>
    </lineage>
</organism>
<feature type="compositionally biased region" description="Basic and acidic residues" evidence="1">
    <location>
        <begin position="59"/>
        <end position="79"/>
    </location>
</feature>
<dbReference type="Proteomes" id="UP000314294">
    <property type="component" value="Unassembled WGS sequence"/>
</dbReference>
<dbReference type="AlphaFoldDB" id="A0A4Z2HE36"/>
<gene>
    <name evidence="2" type="ORF">EYF80_026277</name>
</gene>
<feature type="compositionally biased region" description="Low complexity" evidence="1">
    <location>
        <begin position="1"/>
        <end position="14"/>
    </location>
</feature>
<comment type="caution">
    <text evidence="2">The sequence shown here is derived from an EMBL/GenBank/DDBJ whole genome shotgun (WGS) entry which is preliminary data.</text>
</comment>
<reference evidence="2 3" key="1">
    <citation type="submission" date="2019-03" db="EMBL/GenBank/DDBJ databases">
        <title>First draft genome of Liparis tanakae, snailfish: a comprehensive survey of snailfish specific genes.</title>
        <authorList>
            <person name="Kim W."/>
            <person name="Song I."/>
            <person name="Jeong J.-H."/>
            <person name="Kim D."/>
            <person name="Kim S."/>
            <person name="Ryu S."/>
            <person name="Song J.Y."/>
            <person name="Lee S.K."/>
        </authorList>
    </citation>
    <scope>NUCLEOTIDE SEQUENCE [LARGE SCALE GENOMIC DNA]</scope>
    <source>
        <tissue evidence="2">Muscle</tissue>
    </source>
</reference>
<protein>
    <submittedName>
        <fullName evidence="2">Uncharacterized protein</fullName>
    </submittedName>
</protein>
<keyword evidence="3" id="KW-1185">Reference proteome</keyword>
<evidence type="ECO:0000313" key="3">
    <source>
        <dbReference type="Proteomes" id="UP000314294"/>
    </source>
</evidence>
<accession>A0A4Z2HE36</accession>
<feature type="region of interest" description="Disordered" evidence="1">
    <location>
        <begin position="56"/>
        <end position="91"/>
    </location>
</feature>
<feature type="region of interest" description="Disordered" evidence="1">
    <location>
        <begin position="1"/>
        <end position="31"/>
    </location>
</feature>
<evidence type="ECO:0000313" key="2">
    <source>
        <dbReference type="EMBL" id="TNN63535.1"/>
    </source>
</evidence>
<dbReference type="EMBL" id="SRLO01000271">
    <property type="protein sequence ID" value="TNN63535.1"/>
    <property type="molecule type" value="Genomic_DNA"/>
</dbReference>
<sequence length="91" mass="9633">MQEAAAIGPAGGEASSDKITSAAATGAAAARKRTPFCVKLLISLRDVFLSRKTSLNVGMDHDPDLHDSDLHDPDLHDPDLQDPDLQDPSGR</sequence>
<evidence type="ECO:0000256" key="1">
    <source>
        <dbReference type="SAM" id="MobiDB-lite"/>
    </source>
</evidence>
<name>A0A4Z2HE36_9TELE</name>